<reference evidence="1 4" key="2">
    <citation type="submission" date="2020-10" db="EMBL/GenBank/DDBJ databases">
        <title>Genome sequences of Pseudomonas isolates.</title>
        <authorList>
            <person name="Wessels L."/>
            <person name="Reich F."/>
            <person name="Hammerl J."/>
        </authorList>
    </citation>
    <scope>NUCLEOTIDE SEQUENCE [LARGE SCALE GENOMIC DNA]</scope>
    <source>
        <strain evidence="1 4">20-MO00624-0</strain>
    </source>
</reference>
<dbReference type="AlphaFoldDB" id="A0A2X2C941"/>
<name>A0A2X2C941_PSELU</name>
<gene>
    <name evidence="1" type="ORF">IRZ65_06475</name>
    <name evidence="2" type="ORF">NCTC11842_01122</name>
</gene>
<dbReference type="Proteomes" id="UP000626180">
    <property type="component" value="Unassembled WGS sequence"/>
</dbReference>
<dbReference type="SUPFAM" id="SSF56784">
    <property type="entry name" value="HAD-like"/>
    <property type="match status" value="1"/>
</dbReference>
<reference evidence="2 3" key="1">
    <citation type="submission" date="2018-06" db="EMBL/GenBank/DDBJ databases">
        <authorList>
            <consortium name="Pathogen Informatics"/>
            <person name="Doyle S."/>
        </authorList>
    </citation>
    <scope>NUCLEOTIDE SEQUENCE [LARGE SCALE GENOMIC DNA]</scope>
    <source>
        <strain evidence="2 3">NCTC11842</strain>
    </source>
</reference>
<dbReference type="InterPro" id="IPR006356">
    <property type="entry name" value="HAD-SF_hydro_IIA_hyp3"/>
</dbReference>
<dbReference type="InterPro" id="IPR006357">
    <property type="entry name" value="HAD-SF_hydro_IIA"/>
</dbReference>
<protein>
    <submittedName>
        <fullName evidence="2">Sugar phosphatase</fullName>
    </submittedName>
    <submittedName>
        <fullName evidence="1">TIGR01459 family HAD-type hydrolase</fullName>
    </submittedName>
</protein>
<dbReference type="RefSeq" id="WP_010795368.1">
    <property type="nucleotide sequence ID" value="NZ_CP069262.1"/>
</dbReference>
<dbReference type="Pfam" id="PF13242">
    <property type="entry name" value="Hydrolase_like"/>
    <property type="match status" value="1"/>
</dbReference>
<accession>A0A2X2C941</accession>
<sequence length="291" mass="31561">MTPSTPLPHLVSHSDLDAVCDQYDGFILDLWGVLIDGYDAFPGAQNWLARRATEGKPVWFLSNASRDAASMTDHLVELGIAREQFAGITTSGQLAIDAISQEPALAQGGIYLTGPGEGQTGWPEHIRSRFVTDIQQASLILGVGSFPQDELTLRQAPLKNFTHLPFLCANPDRTVVSGGLPYYAAGKLADYFASLGGSVRWYGKPDPYAFLCAQRELATLGATRLLFVGDSLVTDVPGAVSANIDCLWLASTGIHREALGAEFNEQPEQEQLERFLMDYSIRPQYVAAGLV</sequence>
<proteinExistence type="predicted"/>
<dbReference type="GO" id="GO:0016791">
    <property type="term" value="F:phosphatase activity"/>
    <property type="evidence" value="ECO:0007669"/>
    <property type="project" value="TreeGrafter"/>
</dbReference>
<evidence type="ECO:0000313" key="1">
    <source>
        <dbReference type="EMBL" id="MBF8640320.1"/>
    </source>
</evidence>
<dbReference type="NCBIfam" id="TIGR01460">
    <property type="entry name" value="HAD-SF-IIA"/>
    <property type="match status" value="1"/>
</dbReference>
<dbReference type="EMBL" id="JADMCD010000002">
    <property type="protein sequence ID" value="MBF8640320.1"/>
    <property type="molecule type" value="Genomic_DNA"/>
</dbReference>
<evidence type="ECO:0000313" key="3">
    <source>
        <dbReference type="Proteomes" id="UP000250443"/>
    </source>
</evidence>
<evidence type="ECO:0000313" key="2">
    <source>
        <dbReference type="EMBL" id="SPZ03763.1"/>
    </source>
</evidence>
<dbReference type="InterPro" id="IPR023214">
    <property type="entry name" value="HAD_sf"/>
</dbReference>
<dbReference type="EMBL" id="UAUF01000009">
    <property type="protein sequence ID" value="SPZ03763.1"/>
    <property type="molecule type" value="Genomic_DNA"/>
</dbReference>
<dbReference type="PANTHER" id="PTHR19288">
    <property type="entry name" value="4-NITROPHENYLPHOSPHATASE-RELATED"/>
    <property type="match status" value="1"/>
</dbReference>
<keyword evidence="4" id="KW-1185">Reference proteome</keyword>
<dbReference type="PANTHER" id="PTHR19288:SF90">
    <property type="entry name" value="OS08G0542600 PROTEIN"/>
    <property type="match status" value="1"/>
</dbReference>
<dbReference type="Gene3D" id="3.40.50.1000">
    <property type="entry name" value="HAD superfamily/HAD-like"/>
    <property type="match status" value="2"/>
</dbReference>
<keyword evidence="1" id="KW-0378">Hydrolase</keyword>
<evidence type="ECO:0000313" key="4">
    <source>
        <dbReference type="Proteomes" id="UP000626180"/>
    </source>
</evidence>
<dbReference type="GO" id="GO:0005737">
    <property type="term" value="C:cytoplasm"/>
    <property type="evidence" value="ECO:0007669"/>
    <property type="project" value="TreeGrafter"/>
</dbReference>
<dbReference type="Pfam" id="PF13344">
    <property type="entry name" value="Hydrolase_6"/>
    <property type="match status" value="1"/>
</dbReference>
<dbReference type="Proteomes" id="UP000250443">
    <property type="component" value="Unassembled WGS sequence"/>
</dbReference>
<dbReference type="NCBIfam" id="TIGR01459">
    <property type="entry name" value="HAD-SF-IIA-hyp4"/>
    <property type="match status" value="1"/>
</dbReference>
<organism evidence="2 3">
    <name type="scientific">Pseudomonas luteola</name>
    <dbReference type="NCBI Taxonomy" id="47886"/>
    <lineage>
        <taxon>Bacteria</taxon>
        <taxon>Pseudomonadati</taxon>
        <taxon>Pseudomonadota</taxon>
        <taxon>Gammaproteobacteria</taxon>
        <taxon>Pseudomonadales</taxon>
        <taxon>Pseudomonadaceae</taxon>
        <taxon>Pseudomonas</taxon>
    </lineage>
</organism>
<dbReference type="InterPro" id="IPR036412">
    <property type="entry name" value="HAD-like_sf"/>
</dbReference>